<dbReference type="InterPro" id="IPR036291">
    <property type="entry name" value="NAD(P)-bd_dom_sf"/>
</dbReference>
<dbReference type="Gene3D" id="3.90.180.10">
    <property type="entry name" value="Medium-chain alcohol dehydrogenases, catalytic domain"/>
    <property type="match status" value="1"/>
</dbReference>
<evidence type="ECO:0000256" key="3">
    <source>
        <dbReference type="ARBA" id="ARBA00022723"/>
    </source>
</evidence>
<dbReference type="GeneID" id="54403418"/>
<evidence type="ECO:0000256" key="4">
    <source>
        <dbReference type="ARBA" id="ARBA00022833"/>
    </source>
</evidence>
<keyword evidence="9" id="KW-1185">Reference proteome</keyword>
<accession>A0A6A6ATY4</accession>
<evidence type="ECO:0000256" key="1">
    <source>
        <dbReference type="ARBA" id="ARBA00001947"/>
    </source>
</evidence>
<feature type="domain" description="Enoyl reductase (ER)" evidence="7">
    <location>
        <begin position="13"/>
        <end position="347"/>
    </location>
</feature>
<keyword evidence="6" id="KW-0520">NAD</keyword>
<evidence type="ECO:0000313" key="8">
    <source>
        <dbReference type="EMBL" id="KAF2134648.1"/>
    </source>
</evidence>
<dbReference type="PANTHER" id="PTHR42940:SF8">
    <property type="entry name" value="VACUOLAR PROTEIN SORTING-ASSOCIATED PROTEIN 11"/>
    <property type="match status" value="1"/>
</dbReference>
<dbReference type="SUPFAM" id="SSF50129">
    <property type="entry name" value="GroES-like"/>
    <property type="match status" value="1"/>
</dbReference>
<dbReference type="AlphaFoldDB" id="A0A6A6ATY4"/>
<dbReference type="InterPro" id="IPR011032">
    <property type="entry name" value="GroES-like_sf"/>
</dbReference>
<dbReference type="RefSeq" id="XP_033529035.1">
    <property type="nucleotide sequence ID" value="XM_033662986.1"/>
</dbReference>
<evidence type="ECO:0000259" key="7">
    <source>
        <dbReference type="SMART" id="SM00829"/>
    </source>
</evidence>
<dbReference type="EMBL" id="ML977497">
    <property type="protein sequence ID" value="KAF2134648.1"/>
    <property type="molecule type" value="Genomic_DNA"/>
</dbReference>
<dbReference type="Pfam" id="PF08240">
    <property type="entry name" value="ADH_N"/>
    <property type="match status" value="1"/>
</dbReference>
<keyword evidence="5" id="KW-0560">Oxidoreductase</keyword>
<dbReference type="Proteomes" id="UP000799771">
    <property type="component" value="Unassembled WGS sequence"/>
</dbReference>
<evidence type="ECO:0000256" key="6">
    <source>
        <dbReference type="ARBA" id="ARBA00023027"/>
    </source>
</evidence>
<organism evidence="8 9">
    <name type="scientific">Dothidotthia symphoricarpi CBS 119687</name>
    <dbReference type="NCBI Taxonomy" id="1392245"/>
    <lineage>
        <taxon>Eukaryota</taxon>
        <taxon>Fungi</taxon>
        <taxon>Dikarya</taxon>
        <taxon>Ascomycota</taxon>
        <taxon>Pezizomycotina</taxon>
        <taxon>Dothideomycetes</taxon>
        <taxon>Pleosporomycetidae</taxon>
        <taxon>Pleosporales</taxon>
        <taxon>Dothidotthiaceae</taxon>
        <taxon>Dothidotthia</taxon>
    </lineage>
</organism>
<keyword evidence="4" id="KW-0862">Zinc</keyword>
<dbReference type="GO" id="GO:0005737">
    <property type="term" value="C:cytoplasm"/>
    <property type="evidence" value="ECO:0007669"/>
    <property type="project" value="TreeGrafter"/>
</dbReference>
<sequence length="350" mass="38004">MKKTMLAQQYDPRDNKLHLNEVPIPSPREHEILVKMECASLCHTDVMLFEPNGQGLLFGKDPVTIGHEGSGRVVATGSGEVARKFKEGEPVGFICPVDSCFDCHACRNVHNSFCITGKTRMQGFAADGYFAEYAVVDARNAIVLPENLDPKYSAPLFCAGITAYHGIVDCELAPGSWIAIIGCGGLGHMGIQYAKALNYKVVAVDITEAALEEAKSCGADYVFNSATDTEYTKKIVEVTGGGALAAVNFTASKKSYDDCPAILKPAHGLIMVVGIPQQPLQFNGLDLATGRYRVKGTNNGTCYNLREPIEFSAKHNIMPHMTAFKFEEVPKMIELMTSHKAQGRMGVVFD</sequence>
<dbReference type="SMART" id="SM00829">
    <property type="entry name" value="PKS_ER"/>
    <property type="match status" value="1"/>
</dbReference>
<dbReference type="GO" id="GO:0046872">
    <property type="term" value="F:metal ion binding"/>
    <property type="evidence" value="ECO:0007669"/>
    <property type="project" value="UniProtKB-KW"/>
</dbReference>
<proteinExistence type="inferred from homology"/>
<dbReference type="FunFam" id="3.40.50.720:FF:000039">
    <property type="entry name" value="Alcohol dehydrogenase AdhP"/>
    <property type="match status" value="1"/>
</dbReference>
<dbReference type="InterPro" id="IPR020843">
    <property type="entry name" value="ER"/>
</dbReference>
<protein>
    <submittedName>
        <fullName evidence="8">GroES-like protein</fullName>
    </submittedName>
</protein>
<dbReference type="Gene3D" id="3.40.50.720">
    <property type="entry name" value="NAD(P)-binding Rossmann-like Domain"/>
    <property type="match status" value="1"/>
</dbReference>
<dbReference type="InterPro" id="IPR013149">
    <property type="entry name" value="ADH-like_C"/>
</dbReference>
<dbReference type="PANTHER" id="PTHR42940">
    <property type="entry name" value="ALCOHOL DEHYDROGENASE 1-RELATED"/>
    <property type="match status" value="1"/>
</dbReference>
<dbReference type="SUPFAM" id="SSF51735">
    <property type="entry name" value="NAD(P)-binding Rossmann-fold domains"/>
    <property type="match status" value="1"/>
</dbReference>
<evidence type="ECO:0000256" key="2">
    <source>
        <dbReference type="ARBA" id="ARBA00008072"/>
    </source>
</evidence>
<dbReference type="OrthoDB" id="1879366at2759"/>
<gene>
    <name evidence="8" type="ORF">P153DRAFT_278918</name>
</gene>
<dbReference type="InterPro" id="IPR013154">
    <property type="entry name" value="ADH-like_N"/>
</dbReference>
<name>A0A6A6ATY4_9PLEO</name>
<dbReference type="GO" id="GO:0004022">
    <property type="term" value="F:alcohol dehydrogenase (NAD+) activity"/>
    <property type="evidence" value="ECO:0007669"/>
    <property type="project" value="TreeGrafter"/>
</dbReference>
<reference evidence="8" key="1">
    <citation type="journal article" date="2020" name="Stud. Mycol.">
        <title>101 Dothideomycetes genomes: a test case for predicting lifestyles and emergence of pathogens.</title>
        <authorList>
            <person name="Haridas S."/>
            <person name="Albert R."/>
            <person name="Binder M."/>
            <person name="Bloem J."/>
            <person name="Labutti K."/>
            <person name="Salamov A."/>
            <person name="Andreopoulos B."/>
            <person name="Baker S."/>
            <person name="Barry K."/>
            <person name="Bills G."/>
            <person name="Bluhm B."/>
            <person name="Cannon C."/>
            <person name="Castanera R."/>
            <person name="Culley D."/>
            <person name="Daum C."/>
            <person name="Ezra D."/>
            <person name="Gonzalez J."/>
            <person name="Henrissat B."/>
            <person name="Kuo A."/>
            <person name="Liang C."/>
            <person name="Lipzen A."/>
            <person name="Lutzoni F."/>
            <person name="Magnuson J."/>
            <person name="Mondo S."/>
            <person name="Nolan M."/>
            <person name="Ohm R."/>
            <person name="Pangilinan J."/>
            <person name="Park H.-J."/>
            <person name="Ramirez L."/>
            <person name="Alfaro M."/>
            <person name="Sun H."/>
            <person name="Tritt A."/>
            <person name="Yoshinaga Y."/>
            <person name="Zwiers L.-H."/>
            <person name="Turgeon B."/>
            <person name="Goodwin S."/>
            <person name="Spatafora J."/>
            <person name="Crous P."/>
            <person name="Grigoriev I."/>
        </authorList>
    </citation>
    <scope>NUCLEOTIDE SEQUENCE</scope>
    <source>
        <strain evidence="8">CBS 119687</strain>
    </source>
</reference>
<dbReference type="Pfam" id="PF00107">
    <property type="entry name" value="ADH_zinc_N"/>
    <property type="match status" value="1"/>
</dbReference>
<comment type="similarity">
    <text evidence="2">Belongs to the zinc-containing alcohol dehydrogenase family.</text>
</comment>
<keyword evidence="3" id="KW-0479">Metal-binding</keyword>
<evidence type="ECO:0000313" key="9">
    <source>
        <dbReference type="Proteomes" id="UP000799771"/>
    </source>
</evidence>
<comment type="cofactor">
    <cofactor evidence="1">
        <name>Zn(2+)</name>
        <dbReference type="ChEBI" id="CHEBI:29105"/>
    </cofactor>
</comment>
<evidence type="ECO:0000256" key="5">
    <source>
        <dbReference type="ARBA" id="ARBA00023002"/>
    </source>
</evidence>